<accession>A0A1Y1ZLB0</accession>
<keyword evidence="2" id="KW-0805">Transcription regulation</keyword>
<dbReference type="InterPro" id="IPR001138">
    <property type="entry name" value="Zn2Cys6_DnaBD"/>
</dbReference>
<dbReference type="Pfam" id="PF00172">
    <property type="entry name" value="Zn_clus"/>
    <property type="match status" value="1"/>
</dbReference>
<gene>
    <name evidence="6" type="ORF">BCR34DRAFT_464105</name>
</gene>
<feature type="domain" description="Zn(2)-C6 fungal-type" evidence="5">
    <location>
        <begin position="8"/>
        <end position="38"/>
    </location>
</feature>
<evidence type="ECO:0000256" key="2">
    <source>
        <dbReference type="ARBA" id="ARBA00023015"/>
    </source>
</evidence>
<name>A0A1Y1ZLB0_9PLEO</name>
<dbReference type="SMART" id="SM00066">
    <property type="entry name" value="GAL4"/>
    <property type="match status" value="1"/>
</dbReference>
<evidence type="ECO:0000313" key="7">
    <source>
        <dbReference type="Proteomes" id="UP000193144"/>
    </source>
</evidence>
<dbReference type="Proteomes" id="UP000193144">
    <property type="component" value="Unassembled WGS sequence"/>
</dbReference>
<evidence type="ECO:0000259" key="5">
    <source>
        <dbReference type="PROSITE" id="PS50048"/>
    </source>
</evidence>
<dbReference type="GO" id="GO:0000435">
    <property type="term" value="P:positive regulation of transcription from RNA polymerase II promoter by galactose"/>
    <property type="evidence" value="ECO:0007669"/>
    <property type="project" value="TreeGrafter"/>
</dbReference>
<dbReference type="GO" id="GO:0000981">
    <property type="term" value="F:DNA-binding transcription factor activity, RNA polymerase II-specific"/>
    <property type="evidence" value="ECO:0007669"/>
    <property type="project" value="InterPro"/>
</dbReference>
<keyword evidence="4" id="KW-0539">Nucleus</keyword>
<keyword evidence="3" id="KW-0804">Transcription</keyword>
<dbReference type="OrthoDB" id="424974at2759"/>
<dbReference type="InterPro" id="IPR036864">
    <property type="entry name" value="Zn2-C6_fun-type_DNA-bd_sf"/>
</dbReference>
<dbReference type="AlphaFoldDB" id="A0A1Y1ZLB0"/>
<organism evidence="6 7">
    <name type="scientific">Clohesyomyces aquaticus</name>
    <dbReference type="NCBI Taxonomy" id="1231657"/>
    <lineage>
        <taxon>Eukaryota</taxon>
        <taxon>Fungi</taxon>
        <taxon>Dikarya</taxon>
        <taxon>Ascomycota</taxon>
        <taxon>Pezizomycotina</taxon>
        <taxon>Dothideomycetes</taxon>
        <taxon>Pleosporomycetidae</taxon>
        <taxon>Pleosporales</taxon>
        <taxon>Lindgomycetaceae</taxon>
        <taxon>Clohesyomyces</taxon>
    </lineage>
</organism>
<reference evidence="6 7" key="1">
    <citation type="submission" date="2016-07" db="EMBL/GenBank/DDBJ databases">
        <title>Pervasive Adenine N6-methylation of Active Genes in Fungi.</title>
        <authorList>
            <consortium name="DOE Joint Genome Institute"/>
            <person name="Mondo S.J."/>
            <person name="Dannebaum R.O."/>
            <person name="Kuo R.C."/>
            <person name="Labutti K."/>
            <person name="Haridas S."/>
            <person name="Kuo A."/>
            <person name="Salamov A."/>
            <person name="Ahrendt S.R."/>
            <person name="Lipzen A."/>
            <person name="Sullivan W."/>
            <person name="Andreopoulos W.B."/>
            <person name="Clum A."/>
            <person name="Lindquist E."/>
            <person name="Daum C."/>
            <person name="Ramamoorthy G.K."/>
            <person name="Gryganskyi A."/>
            <person name="Culley D."/>
            <person name="Magnuson J.K."/>
            <person name="James T.Y."/>
            <person name="O'Malley M.A."/>
            <person name="Stajich J.E."/>
            <person name="Spatafora J.W."/>
            <person name="Visel A."/>
            <person name="Grigoriev I.V."/>
        </authorList>
    </citation>
    <scope>NUCLEOTIDE SEQUENCE [LARGE SCALE GENOMIC DNA]</scope>
    <source>
        <strain evidence="6 7">CBS 115471</strain>
    </source>
</reference>
<evidence type="ECO:0000256" key="1">
    <source>
        <dbReference type="ARBA" id="ARBA00022723"/>
    </source>
</evidence>
<feature type="non-terminal residue" evidence="6">
    <location>
        <position position="1"/>
    </location>
</feature>
<dbReference type="GO" id="GO:0000978">
    <property type="term" value="F:RNA polymerase II cis-regulatory region sequence-specific DNA binding"/>
    <property type="evidence" value="ECO:0007669"/>
    <property type="project" value="TreeGrafter"/>
</dbReference>
<dbReference type="SUPFAM" id="SSF57701">
    <property type="entry name" value="Zn2/Cys6 DNA-binding domain"/>
    <property type="match status" value="1"/>
</dbReference>
<dbReference type="GO" id="GO:0006351">
    <property type="term" value="P:DNA-templated transcription"/>
    <property type="evidence" value="ECO:0007669"/>
    <property type="project" value="InterPro"/>
</dbReference>
<sequence length="553" mass="60726">KRRKVAIACEQCRTRKARCDGSKPVCGSCSSRSDQCIYKISAVDATHTKGYVESLASTSSPSILPTSSSPVDAMGGSAGSADLPSINNKFYGSSSALSFTRQVYSSILGKHIETPSSNTLNFPPDHLPSTNDAAQSSCYLAPENFSLLPRHLSDKFMSLYWSRVHVLYPFLHKASFSQAYEDLWKPSSKAGPSSVVFHCAFNAALALGMQFSDCPIDEKERLSSACMAKAKNLLQLDLFEDGSISLVQTLLLLTQYFQSTASPNKCWISMGVACRLAQGLGLHIDEDRFSQPFDPAERELRRRVWHGCVTLDIAVSMTLGRPAMLIGDAGCLLPGQNGDEDWIPVQGLRAHKVSTIAFFAEAVKLYRIVGRILLNVYKLNEHQTTEGSDGSISFDVLIQVDESLSQFALNIPEPLVWSQPEPRPVHDAMGILLRQSHVLHVRFLHARVLLYRPAFFQYCRNDSIGGRAQSSTSLLSTPFVFHCALGCVKAALALIETVQEYTATEATGAWWYNMFYTRVAVMVVLIAGVSPSILDAIGKGTWDGAWNDCKTIL</sequence>
<dbReference type="CDD" id="cd12148">
    <property type="entry name" value="fungal_TF_MHR"/>
    <property type="match status" value="1"/>
</dbReference>
<dbReference type="InterPro" id="IPR051127">
    <property type="entry name" value="Fungal_SecMet_Regulators"/>
</dbReference>
<keyword evidence="1" id="KW-0479">Metal-binding</keyword>
<dbReference type="PANTHER" id="PTHR47424">
    <property type="entry name" value="REGULATORY PROTEIN GAL4"/>
    <property type="match status" value="1"/>
</dbReference>
<dbReference type="InterPro" id="IPR007219">
    <property type="entry name" value="XnlR_reg_dom"/>
</dbReference>
<dbReference type="Pfam" id="PF04082">
    <property type="entry name" value="Fungal_trans"/>
    <property type="match status" value="1"/>
</dbReference>
<comment type="caution">
    <text evidence="6">The sequence shown here is derived from an EMBL/GenBank/DDBJ whole genome shotgun (WGS) entry which is preliminary data.</text>
</comment>
<dbReference type="CDD" id="cd00067">
    <property type="entry name" value="GAL4"/>
    <property type="match status" value="1"/>
</dbReference>
<dbReference type="PANTHER" id="PTHR47424:SF4">
    <property type="entry name" value="ZN(II)2CYS6 TRANSCRIPTION FACTOR (EUROFUNG)"/>
    <property type="match status" value="1"/>
</dbReference>
<dbReference type="PROSITE" id="PS00463">
    <property type="entry name" value="ZN2_CY6_FUNGAL_1"/>
    <property type="match status" value="1"/>
</dbReference>
<keyword evidence="7" id="KW-1185">Reference proteome</keyword>
<dbReference type="EMBL" id="MCFA01000065">
    <property type="protein sequence ID" value="ORY11051.1"/>
    <property type="molecule type" value="Genomic_DNA"/>
</dbReference>
<dbReference type="GO" id="GO:0008270">
    <property type="term" value="F:zinc ion binding"/>
    <property type="evidence" value="ECO:0007669"/>
    <property type="project" value="InterPro"/>
</dbReference>
<protein>
    <submittedName>
        <fullName evidence="6">Fungal-specific transcription factor domain-domain-containing protein</fullName>
    </submittedName>
</protein>
<evidence type="ECO:0000256" key="4">
    <source>
        <dbReference type="ARBA" id="ARBA00023242"/>
    </source>
</evidence>
<proteinExistence type="predicted"/>
<dbReference type="SMART" id="SM00906">
    <property type="entry name" value="Fungal_trans"/>
    <property type="match status" value="1"/>
</dbReference>
<dbReference type="GO" id="GO:0005634">
    <property type="term" value="C:nucleus"/>
    <property type="evidence" value="ECO:0007669"/>
    <property type="project" value="TreeGrafter"/>
</dbReference>
<dbReference type="Gene3D" id="4.10.240.10">
    <property type="entry name" value="Zn(2)-C6 fungal-type DNA-binding domain"/>
    <property type="match status" value="1"/>
</dbReference>
<evidence type="ECO:0000256" key="3">
    <source>
        <dbReference type="ARBA" id="ARBA00023163"/>
    </source>
</evidence>
<dbReference type="PROSITE" id="PS50048">
    <property type="entry name" value="ZN2_CY6_FUNGAL_2"/>
    <property type="match status" value="1"/>
</dbReference>
<feature type="non-terminal residue" evidence="6">
    <location>
        <position position="553"/>
    </location>
</feature>
<evidence type="ECO:0000313" key="6">
    <source>
        <dbReference type="EMBL" id="ORY11051.1"/>
    </source>
</evidence>